<sequence length="255" mass="29712">MPEKQTKNTVIRSKKVRFLRYVLRRKQCSYILCAEIGLTVAFLLLSTSFFIWKEDMRKSRLTKEREDVAIEKYRDRTTFAHCTYQKSETFSTDFCQDRAGPIAFAYRYWKLESTIKTPPSCIDLNEQVMCHDDLVQKRNKTSATRKHLNLFMPPKNSVFCYGRSLPSSAKNTKYEPAKDGKGGERHVILTDLTNFINMTLHASELHYRCPVCSPEKKECIRRIFTADSGWPWFLKRCNDVEKSGDDCKNSTGKKV</sequence>
<name>A0AC34RB24_9BILA</name>
<proteinExistence type="predicted"/>
<protein>
    <submittedName>
        <fullName evidence="2">Uncharacterized protein</fullName>
    </submittedName>
</protein>
<evidence type="ECO:0000313" key="1">
    <source>
        <dbReference type="Proteomes" id="UP000887576"/>
    </source>
</evidence>
<reference evidence="2" key="1">
    <citation type="submission" date="2022-11" db="UniProtKB">
        <authorList>
            <consortium name="WormBaseParasite"/>
        </authorList>
    </citation>
    <scope>IDENTIFICATION</scope>
</reference>
<accession>A0AC34RB24</accession>
<organism evidence="1 2">
    <name type="scientific">Panagrolaimus sp. JU765</name>
    <dbReference type="NCBI Taxonomy" id="591449"/>
    <lineage>
        <taxon>Eukaryota</taxon>
        <taxon>Metazoa</taxon>
        <taxon>Ecdysozoa</taxon>
        <taxon>Nematoda</taxon>
        <taxon>Chromadorea</taxon>
        <taxon>Rhabditida</taxon>
        <taxon>Tylenchina</taxon>
        <taxon>Panagrolaimomorpha</taxon>
        <taxon>Panagrolaimoidea</taxon>
        <taxon>Panagrolaimidae</taxon>
        <taxon>Panagrolaimus</taxon>
    </lineage>
</organism>
<evidence type="ECO:0000313" key="2">
    <source>
        <dbReference type="WBParaSite" id="JU765_v2.g520.t1"/>
    </source>
</evidence>
<dbReference type="Proteomes" id="UP000887576">
    <property type="component" value="Unplaced"/>
</dbReference>
<dbReference type="WBParaSite" id="JU765_v2.g520.t1">
    <property type="protein sequence ID" value="JU765_v2.g520.t1"/>
    <property type="gene ID" value="JU765_v2.g520"/>
</dbReference>